<evidence type="ECO:0000313" key="2">
    <source>
        <dbReference type="EMBL" id="JAU52750.1"/>
    </source>
</evidence>
<proteinExistence type="predicted"/>
<organism evidence="2">
    <name type="scientific">Noccaea caerulescens</name>
    <name type="common">Alpine penny-cress</name>
    <name type="synonym">Thlaspi caerulescens</name>
    <dbReference type="NCBI Taxonomy" id="107243"/>
    <lineage>
        <taxon>Eukaryota</taxon>
        <taxon>Viridiplantae</taxon>
        <taxon>Streptophyta</taxon>
        <taxon>Embryophyta</taxon>
        <taxon>Tracheophyta</taxon>
        <taxon>Spermatophyta</taxon>
        <taxon>Magnoliopsida</taxon>
        <taxon>eudicotyledons</taxon>
        <taxon>Gunneridae</taxon>
        <taxon>Pentapetalae</taxon>
        <taxon>rosids</taxon>
        <taxon>malvids</taxon>
        <taxon>Brassicales</taxon>
        <taxon>Brassicaceae</taxon>
        <taxon>Coluteocarpeae</taxon>
        <taxon>Noccaea</taxon>
    </lineage>
</organism>
<feature type="region of interest" description="Disordered" evidence="1">
    <location>
        <begin position="1"/>
        <end position="24"/>
    </location>
</feature>
<feature type="compositionally biased region" description="Basic residues" evidence="1">
    <location>
        <begin position="58"/>
        <end position="69"/>
    </location>
</feature>
<sequence length="85" mass="9819">MEKCQACSSKPGLTPANSTLNTNSSLDRSLLKDLTWLDEKMIEIVRSLKAEKTNERSRRTRRRRRHRHGGAVSRWRGETPGEIQE</sequence>
<gene>
    <name evidence="2" type="ORF">LC_TR15464_c10_g1_i1_g.52601</name>
</gene>
<feature type="region of interest" description="Disordered" evidence="1">
    <location>
        <begin position="50"/>
        <end position="85"/>
    </location>
</feature>
<accession>A0A1J3GAQ9</accession>
<dbReference type="EMBL" id="GEVK01000082">
    <property type="protein sequence ID" value="JAU52750.1"/>
    <property type="molecule type" value="Transcribed_RNA"/>
</dbReference>
<protein>
    <submittedName>
        <fullName evidence="2">Phenolic glucoside malonyltransferase 2</fullName>
    </submittedName>
</protein>
<name>A0A1J3GAQ9_NOCCA</name>
<keyword evidence="2" id="KW-0808">Transferase</keyword>
<dbReference type="AlphaFoldDB" id="A0A1J3GAQ9"/>
<evidence type="ECO:0000256" key="1">
    <source>
        <dbReference type="SAM" id="MobiDB-lite"/>
    </source>
</evidence>
<dbReference type="GO" id="GO:0016740">
    <property type="term" value="F:transferase activity"/>
    <property type="evidence" value="ECO:0007669"/>
    <property type="project" value="UniProtKB-KW"/>
</dbReference>
<reference evidence="2" key="1">
    <citation type="submission" date="2016-07" db="EMBL/GenBank/DDBJ databases">
        <title>De novo transcriptome assembly of four accessions of the metal hyperaccumulator plant Noccaea caerulescens.</title>
        <authorList>
            <person name="Blande D."/>
            <person name="Halimaa P."/>
            <person name="Tervahauta A.I."/>
            <person name="Aarts M.G."/>
            <person name="Karenlampi S.O."/>
        </authorList>
    </citation>
    <scope>NUCLEOTIDE SEQUENCE</scope>
</reference>
<feature type="compositionally biased region" description="Polar residues" evidence="1">
    <location>
        <begin position="15"/>
        <end position="24"/>
    </location>
</feature>